<dbReference type="Proteomes" id="UP000530268">
    <property type="component" value="Unassembled WGS sequence"/>
</dbReference>
<comment type="caution">
    <text evidence="2">The sequence shown here is derived from an EMBL/GenBank/DDBJ whole genome shotgun (WGS) entry which is preliminary data.</text>
</comment>
<gene>
    <name evidence="2" type="ORF">GGR95_003186</name>
</gene>
<dbReference type="RefSeq" id="WP_184567525.1">
    <property type="nucleotide sequence ID" value="NZ_JACIEI010000015.1"/>
</dbReference>
<keyword evidence="1" id="KW-0812">Transmembrane</keyword>
<dbReference type="AlphaFoldDB" id="A0A7W6E6A8"/>
<proteinExistence type="predicted"/>
<sequence length="575" mass="61538">MRNGQLTLKINHGATNGVERFLQIKVGDRIAASQGLAVEGGQASVNVDIKPDDIRAGFIAIGLSYSGAFSEFVCVDERASGDFIQILPESMLSLTLDASQIDTPVDFNGFRPAQVYVQMPEGDEMSGLAAAIRAAALFGAEQGTVDFGTDALVPDGNLWSTSVIELDVATSGSESEMDVSHGQQRPSLHVRGTNPQLGLWQLSSEWAGVADASSSVTHNVDSGVTNTQSLLLSDFNADLREIQVVSSGQFQIPIQSSDIPEGKTVSEVDLVLAAGLDPTGMGASATVYLNDTLLGARSLDSGMPERVKFAVPEGLLSRDNLLRVLFQRQALGGQCRIKPQGYGAQVLLGSKLNLQDASDDAEHFYQLRQAFGGGAQIFVDPDVGLPHAELMPWLGSVAGTMVPDRAPIIPRNALNEIENSIPFIAVSKTNPGDTDPLIKVDGGRIEVRDRSGNIMFDGEALERLGIVQIVTRNGVKGLWLRPGTGPAPDVSIDTPFVLDRGDLALIAQQGVVVATSTSGKPLIDVVYPDRTNMMQILDRYRPWIVGGLWLALTLIVLAVFQKIYRNRRNTPSPDA</sequence>
<evidence type="ECO:0000256" key="1">
    <source>
        <dbReference type="SAM" id="Phobius"/>
    </source>
</evidence>
<evidence type="ECO:0008006" key="4">
    <source>
        <dbReference type="Google" id="ProtNLM"/>
    </source>
</evidence>
<organism evidence="2 3">
    <name type="scientific">Sulfitobacter undariae</name>
    <dbReference type="NCBI Taxonomy" id="1563671"/>
    <lineage>
        <taxon>Bacteria</taxon>
        <taxon>Pseudomonadati</taxon>
        <taxon>Pseudomonadota</taxon>
        <taxon>Alphaproteobacteria</taxon>
        <taxon>Rhodobacterales</taxon>
        <taxon>Roseobacteraceae</taxon>
        <taxon>Sulfitobacter</taxon>
    </lineage>
</organism>
<keyword evidence="1" id="KW-1133">Transmembrane helix</keyword>
<keyword evidence="1" id="KW-0472">Membrane</keyword>
<reference evidence="2 3" key="1">
    <citation type="submission" date="2020-08" db="EMBL/GenBank/DDBJ databases">
        <title>Genomic Encyclopedia of Type Strains, Phase IV (KMG-IV): sequencing the most valuable type-strain genomes for metagenomic binning, comparative biology and taxonomic classification.</title>
        <authorList>
            <person name="Goeker M."/>
        </authorList>
    </citation>
    <scope>NUCLEOTIDE SEQUENCE [LARGE SCALE GENOMIC DNA]</scope>
    <source>
        <strain evidence="2 3">DSM 102234</strain>
    </source>
</reference>
<keyword evidence="3" id="KW-1185">Reference proteome</keyword>
<evidence type="ECO:0000313" key="3">
    <source>
        <dbReference type="Proteomes" id="UP000530268"/>
    </source>
</evidence>
<evidence type="ECO:0000313" key="2">
    <source>
        <dbReference type="EMBL" id="MBB3995530.1"/>
    </source>
</evidence>
<accession>A0A7W6E6A8</accession>
<protein>
    <recommendedName>
        <fullName evidence="4">Cellulose synthase regulatory subunit</fullName>
    </recommendedName>
</protein>
<name>A0A7W6E6A8_9RHOB</name>
<feature type="transmembrane region" description="Helical" evidence="1">
    <location>
        <begin position="540"/>
        <end position="560"/>
    </location>
</feature>
<dbReference type="EMBL" id="JACIEI010000015">
    <property type="protein sequence ID" value="MBB3995530.1"/>
    <property type="molecule type" value="Genomic_DNA"/>
</dbReference>